<comment type="caution">
    <text evidence="4">The sequence shown here is derived from an EMBL/GenBank/DDBJ whole genome shotgun (WGS) entry which is preliminary data.</text>
</comment>
<dbReference type="OrthoDB" id="8026949at2759"/>
<dbReference type="Gene3D" id="4.10.60.10">
    <property type="entry name" value="Zinc finger, CCHC-type"/>
    <property type="match status" value="5"/>
</dbReference>
<dbReference type="Proteomes" id="UP000233524">
    <property type="component" value="Unassembled WGS sequence"/>
</dbReference>
<feature type="domain" description="CCHC-type" evidence="3">
    <location>
        <begin position="286"/>
        <end position="301"/>
    </location>
</feature>
<keyword evidence="5" id="KW-1185">Reference proteome</keyword>
<evidence type="ECO:0000259" key="3">
    <source>
        <dbReference type="PROSITE" id="PS50158"/>
    </source>
</evidence>
<feature type="domain" description="CCHC-type" evidence="3">
    <location>
        <begin position="310"/>
        <end position="325"/>
    </location>
</feature>
<feature type="domain" description="CCHC-type" evidence="3">
    <location>
        <begin position="82"/>
        <end position="96"/>
    </location>
</feature>
<dbReference type="Pfam" id="PF00098">
    <property type="entry name" value="zf-CCHC"/>
    <property type="match status" value="5"/>
</dbReference>
<gene>
    <name evidence="4" type="ORF">jhhlp_006253</name>
</gene>
<reference evidence="4 5" key="1">
    <citation type="journal article" date="2017" name="G3 (Bethesda)">
        <title>First Draft Genome Sequence of the Pathogenic Fungus Lomentospora prolificans (Formerly Scedosporium prolificans).</title>
        <authorList>
            <person name="Luo R."/>
            <person name="Zimin A."/>
            <person name="Workman R."/>
            <person name="Fan Y."/>
            <person name="Pertea G."/>
            <person name="Grossman N."/>
            <person name="Wear M.P."/>
            <person name="Jia B."/>
            <person name="Miller H."/>
            <person name="Casadevall A."/>
            <person name="Timp W."/>
            <person name="Zhang S.X."/>
            <person name="Salzberg S.L."/>
        </authorList>
    </citation>
    <scope>NUCLEOTIDE SEQUENCE [LARGE SCALE GENOMIC DNA]</scope>
    <source>
        <strain evidence="4 5">JHH-5317</strain>
    </source>
</reference>
<feature type="compositionally biased region" description="Basic and acidic residues" evidence="2">
    <location>
        <begin position="391"/>
        <end position="402"/>
    </location>
</feature>
<name>A0A2N3N5E2_9PEZI</name>
<proteinExistence type="predicted"/>
<evidence type="ECO:0000256" key="1">
    <source>
        <dbReference type="PROSITE-ProRule" id="PRU00047"/>
    </source>
</evidence>
<dbReference type="PANTHER" id="PTHR23002">
    <property type="entry name" value="ZINC FINGER CCHC DOMAIN CONTAINING PROTEIN"/>
    <property type="match status" value="1"/>
</dbReference>
<evidence type="ECO:0000256" key="2">
    <source>
        <dbReference type="SAM" id="MobiDB-lite"/>
    </source>
</evidence>
<feature type="domain" description="CCHC-type" evidence="3">
    <location>
        <begin position="103"/>
        <end position="118"/>
    </location>
</feature>
<evidence type="ECO:0000313" key="4">
    <source>
        <dbReference type="EMBL" id="PKS07647.1"/>
    </source>
</evidence>
<dbReference type="GO" id="GO:0008270">
    <property type="term" value="F:zinc ion binding"/>
    <property type="evidence" value="ECO:0007669"/>
    <property type="project" value="UniProtKB-KW"/>
</dbReference>
<accession>A0A2N3N5E2</accession>
<dbReference type="AlphaFoldDB" id="A0A2N3N5E2"/>
<keyword evidence="1" id="KW-0863">Zinc-finger</keyword>
<dbReference type="InterPro" id="IPR001878">
    <property type="entry name" value="Znf_CCHC"/>
</dbReference>
<feature type="domain" description="CCHC-type" evidence="3">
    <location>
        <begin position="59"/>
        <end position="74"/>
    </location>
</feature>
<dbReference type="SUPFAM" id="SSF57756">
    <property type="entry name" value="Retrovirus zinc finger-like domains"/>
    <property type="match status" value="3"/>
</dbReference>
<protein>
    <recommendedName>
        <fullName evidence="3">CCHC-type domain-containing protein</fullName>
    </recommendedName>
</protein>
<dbReference type="EMBL" id="NLAX01000701">
    <property type="protein sequence ID" value="PKS07647.1"/>
    <property type="molecule type" value="Genomic_DNA"/>
</dbReference>
<evidence type="ECO:0000313" key="5">
    <source>
        <dbReference type="Proteomes" id="UP000233524"/>
    </source>
</evidence>
<dbReference type="GO" id="GO:0003676">
    <property type="term" value="F:nucleic acid binding"/>
    <property type="evidence" value="ECO:0007669"/>
    <property type="project" value="InterPro"/>
</dbReference>
<organism evidence="4 5">
    <name type="scientific">Lomentospora prolificans</name>
    <dbReference type="NCBI Taxonomy" id="41688"/>
    <lineage>
        <taxon>Eukaryota</taxon>
        <taxon>Fungi</taxon>
        <taxon>Dikarya</taxon>
        <taxon>Ascomycota</taxon>
        <taxon>Pezizomycotina</taxon>
        <taxon>Sordariomycetes</taxon>
        <taxon>Hypocreomycetidae</taxon>
        <taxon>Microascales</taxon>
        <taxon>Microascaceae</taxon>
        <taxon>Lomentospora</taxon>
    </lineage>
</organism>
<dbReference type="InParanoid" id="A0A2N3N5E2"/>
<dbReference type="SMART" id="SM00343">
    <property type="entry name" value="ZnF_C2HC"/>
    <property type="match status" value="9"/>
</dbReference>
<dbReference type="VEuPathDB" id="FungiDB:jhhlp_006253"/>
<keyword evidence="1" id="KW-0479">Metal-binding</keyword>
<keyword evidence="1" id="KW-0862">Zinc</keyword>
<feature type="domain" description="CCHC-type" evidence="3">
    <location>
        <begin position="332"/>
        <end position="347"/>
    </location>
</feature>
<sequence>MASQSGELTGGGDWVVSGEVQIEQRPAPTYDFSADGSDVRDVDFGGDFGITDDGDKRGCFNCGEEGHNKAACPNPRKFTGTCKHCGLEGHMVKDCPTRDPIVCRNCGQEGHTRSKCENARNMDRSHIPDVPPEAAWAELETAIRERDLDDVKEAEALISQHMELYLIALERPLLPSYTNMDLQGNLYKKYTVSFRFSDKPSRPRETEGWPADREELLDRLQDAGEVVETGIPQCSNCKEIGHTKKHCQAEVIENSTSRPEIKCINCDCVGHRMRDCQEPRTLKRCCRNCGKEGHKARKCEEPRSAENAECHRCNEMGHFARDCPESINTRICHTCGSPDHLARGCPDKLSEHHPRSCHQCNSAEHVARNCPEKENGGQGGGHDPLVAHNNDMSDWKCSDGEW</sequence>
<dbReference type="InterPro" id="IPR036875">
    <property type="entry name" value="Znf_CCHC_sf"/>
</dbReference>
<dbReference type="PROSITE" id="PS50158">
    <property type="entry name" value="ZF_CCHC"/>
    <property type="match status" value="6"/>
</dbReference>
<dbReference type="InterPro" id="IPR051714">
    <property type="entry name" value="Znf_CCHC_NABP"/>
</dbReference>
<feature type="region of interest" description="Disordered" evidence="2">
    <location>
        <begin position="371"/>
        <end position="402"/>
    </location>
</feature>
<dbReference type="STRING" id="41688.A0A2N3N5E2"/>